<evidence type="ECO:0000256" key="13">
    <source>
        <dbReference type="NCBIfam" id="TIGR01749"/>
    </source>
</evidence>
<evidence type="ECO:0000256" key="11">
    <source>
        <dbReference type="ARBA" id="ARBA00023235"/>
    </source>
</evidence>
<dbReference type="EC" id="4.2.1.59" evidence="13"/>
<name>A0A370U697_9GAMM</name>
<evidence type="ECO:0000256" key="2">
    <source>
        <dbReference type="ARBA" id="ARBA00004496"/>
    </source>
</evidence>
<dbReference type="EMBL" id="QKRA01000008">
    <property type="protein sequence ID" value="RDL43299.1"/>
    <property type="molecule type" value="Genomic_DNA"/>
</dbReference>
<dbReference type="GO" id="GO:0005737">
    <property type="term" value="C:cytoplasm"/>
    <property type="evidence" value="ECO:0007669"/>
    <property type="project" value="UniProtKB-SubCell"/>
</dbReference>
<keyword evidence="12" id="KW-0456">Lyase</keyword>
<protein>
    <recommendedName>
        <fullName evidence="13">3-hydroxyacyl-[acyl-carrier-protein] dehydratase FabA</fullName>
        <ecNumber evidence="13">4.2.1.59</ecNumber>
    </recommendedName>
</protein>
<evidence type="ECO:0000313" key="15">
    <source>
        <dbReference type="Proteomes" id="UP000254326"/>
    </source>
</evidence>
<evidence type="ECO:0000256" key="5">
    <source>
        <dbReference type="ARBA" id="ARBA00011738"/>
    </source>
</evidence>
<evidence type="ECO:0000313" key="14">
    <source>
        <dbReference type="EMBL" id="RDL43299.1"/>
    </source>
</evidence>
<dbReference type="SUPFAM" id="SSF54637">
    <property type="entry name" value="Thioesterase/thiol ester dehydrase-isomerase"/>
    <property type="match status" value="1"/>
</dbReference>
<evidence type="ECO:0000256" key="1">
    <source>
        <dbReference type="ARBA" id="ARBA00001055"/>
    </source>
</evidence>
<dbReference type="InterPro" id="IPR010083">
    <property type="entry name" value="FabA"/>
</dbReference>
<evidence type="ECO:0000256" key="3">
    <source>
        <dbReference type="ARBA" id="ARBA00005194"/>
    </source>
</evidence>
<comment type="pathway">
    <text evidence="3">Lipid metabolism; fatty acid biosynthesis.</text>
</comment>
<evidence type="ECO:0000256" key="10">
    <source>
        <dbReference type="ARBA" id="ARBA00023160"/>
    </source>
</evidence>
<evidence type="ECO:0000256" key="9">
    <source>
        <dbReference type="ARBA" id="ARBA00023098"/>
    </source>
</evidence>
<gene>
    <name evidence="14" type="ORF">DN730_15090</name>
</gene>
<proteinExistence type="inferred from homology"/>
<dbReference type="InterPro" id="IPR029069">
    <property type="entry name" value="HotDog_dom_sf"/>
</dbReference>
<dbReference type="GO" id="GO:0019171">
    <property type="term" value="F:(3R)-hydroxyacyl-[acyl-carrier-protein] dehydratase activity"/>
    <property type="evidence" value="ECO:0007669"/>
    <property type="project" value="UniProtKB-UniRule"/>
</dbReference>
<keyword evidence="8" id="KW-0276">Fatty acid metabolism</keyword>
<dbReference type="NCBIfam" id="TIGR01749">
    <property type="entry name" value="fabA"/>
    <property type="match status" value="1"/>
</dbReference>
<comment type="caution">
    <text evidence="14">The sequence shown here is derived from an EMBL/GenBank/DDBJ whole genome shotgun (WGS) entry which is preliminary data.</text>
</comment>
<dbReference type="PANTHER" id="PTHR30272:SF8">
    <property type="entry name" value="3-HYDROXYDECANOYL-[ACYL-CARRIER-PROTEIN] DEHYDRATASE"/>
    <property type="match status" value="1"/>
</dbReference>
<keyword evidence="9" id="KW-0443">Lipid metabolism</keyword>
<keyword evidence="15" id="KW-1185">Reference proteome</keyword>
<organism evidence="14 15">
    <name type="scientific">Marinomonas piezotolerans</name>
    <dbReference type="NCBI Taxonomy" id="2213058"/>
    <lineage>
        <taxon>Bacteria</taxon>
        <taxon>Pseudomonadati</taxon>
        <taxon>Pseudomonadota</taxon>
        <taxon>Gammaproteobacteria</taxon>
        <taxon>Oceanospirillales</taxon>
        <taxon>Oceanospirillaceae</taxon>
        <taxon>Marinomonas</taxon>
    </lineage>
</organism>
<evidence type="ECO:0000256" key="7">
    <source>
        <dbReference type="ARBA" id="ARBA00022516"/>
    </source>
</evidence>
<reference evidence="14 15" key="1">
    <citation type="submission" date="2018-06" db="EMBL/GenBank/DDBJ databases">
        <title>Marinomonas sp. YLB-05 draft genome sequence.</title>
        <authorList>
            <person name="Yu L."/>
            <person name="Tang X."/>
        </authorList>
    </citation>
    <scope>NUCLEOTIDE SEQUENCE [LARGE SCALE GENOMIC DNA]</scope>
    <source>
        <strain evidence="14 15">YLB-05</strain>
    </source>
</reference>
<evidence type="ECO:0000256" key="4">
    <source>
        <dbReference type="ARBA" id="ARBA00006714"/>
    </source>
</evidence>
<dbReference type="AlphaFoldDB" id="A0A370U697"/>
<comment type="similarity">
    <text evidence="4">Belongs to the thioester dehydratase family. FabA subfamily.</text>
</comment>
<dbReference type="NCBIfam" id="NF003509">
    <property type="entry name" value="PRK05174.1"/>
    <property type="match status" value="1"/>
</dbReference>
<evidence type="ECO:0000256" key="12">
    <source>
        <dbReference type="ARBA" id="ARBA00023239"/>
    </source>
</evidence>
<dbReference type="GO" id="GO:0006633">
    <property type="term" value="P:fatty acid biosynthetic process"/>
    <property type="evidence" value="ECO:0007669"/>
    <property type="project" value="UniProtKB-UniRule"/>
</dbReference>
<dbReference type="GO" id="GO:0016853">
    <property type="term" value="F:isomerase activity"/>
    <property type="evidence" value="ECO:0007669"/>
    <property type="project" value="UniProtKB-KW"/>
</dbReference>
<sequence length="165" mass="18065">MSFSNRDILAMSQGAFFGVGNAQLPSDQMLMIDEITHIDNRGGEYDKGLLKANLAIQPDHWFFACHFKGDPVMPGCLGLDALWQLLGVFLGWSGLSGRGRALGVGQVRFSGQIYPDAKQIEYHVHVKRIIKKPLGMGIADGYVLLNNEVIYIAKDLKVGMIKSGG</sequence>
<evidence type="ECO:0000256" key="6">
    <source>
        <dbReference type="ARBA" id="ARBA00022490"/>
    </source>
</evidence>
<dbReference type="PANTHER" id="PTHR30272">
    <property type="entry name" value="3-HYDROXYACYL-[ACYL-CARRIER-PROTEIN] DEHYDRATASE"/>
    <property type="match status" value="1"/>
</dbReference>
<keyword evidence="11" id="KW-0413">Isomerase</keyword>
<comment type="catalytic activity">
    <reaction evidence="1">
        <text>a (3R)-hydroxyacyl-[ACP] = a (2E)-enoyl-[ACP] + H2O</text>
        <dbReference type="Rhea" id="RHEA:13097"/>
        <dbReference type="Rhea" id="RHEA-COMP:9925"/>
        <dbReference type="Rhea" id="RHEA-COMP:9945"/>
        <dbReference type="ChEBI" id="CHEBI:15377"/>
        <dbReference type="ChEBI" id="CHEBI:78784"/>
        <dbReference type="ChEBI" id="CHEBI:78827"/>
        <dbReference type="EC" id="4.2.1.59"/>
    </reaction>
</comment>
<dbReference type="Proteomes" id="UP000254326">
    <property type="component" value="Unassembled WGS sequence"/>
</dbReference>
<dbReference type="RefSeq" id="WP_115468979.1">
    <property type="nucleotide sequence ID" value="NZ_QKRA01000008.1"/>
</dbReference>
<accession>A0A370U697</accession>
<comment type="subunit">
    <text evidence="5">Homodimer.</text>
</comment>
<keyword evidence="6" id="KW-0963">Cytoplasm</keyword>
<dbReference type="UniPathway" id="UPA00094"/>
<keyword evidence="10" id="KW-0275">Fatty acid biosynthesis</keyword>
<dbReference type="Gene3D" id="3.10.129.10">
    <property type="entry name" value="Hotdog Thioesterase"/>
    <property type="match status" value="1"/>
</dbReference>
<dbReference type="InterPro" id="IPR013114">
    <property type="entry name" value="FabA_FabZ"/>
</dbReference>
<evidence type="ECO:0000256" key="8">
    <source>
        <dbReference type="ARBA" id="ARBA00022832"/>
    </source>
</evidence>
<dbReference type="Pfam" id="PF07977">
    <property type="entry name" value="FabA"/>
    <property type="match status" value="1"/>
</dbReference>
<comment type="subcellular location">
    <subcellularLocation>
        <location evidence="2">Cytoplasm</location>
    </subcellularLocation>
</comment>
<keyword evidence="7" id="KW-0444">Lipid biosynthesis</keyword>
<dbReference type="OrthoDB" id="9786735at2"/>